<proteinExistence type="predicted"/>
<gene>
    <name evidence="1" type="ORF">ACA1_177930</name>
</gene>
<dbReference type="OrthoDB" id="2133758at2759"/>
<dbReference type="AlphaFoldDB" id="L8GSK2"/>
<evidence type="ECO:0000313" key="2">
    <source>
        <dbReference type="Proteomes" id="UP000011083"/>
    </source>
</evidence>
<name>L8GSK2_ACACF</name>
<accession>L8GSK2</accession>
<evidence type="ECO:0000313" key="1">
    <source>
        <dbReference type="EMBL" id="ELR16164.1"/>
    </source>
</evidence>
<sequence>MAPQVALVFAYLRNHLKGFMKYVVVIYMLVIFTDLSAPGTPSSARYPRTPFLGLPLYYAAQLIIASNML</sequence>
<protein>
    <submittedName>
        <fullName evidence="1">Uncharacterized protein</fullName>
    </submittedName>
</protein>
<dbReference type="VEuPathDB" id="AmoebaDB:ACA1_177930"/>
<dbReference type="KEGG" id="acan:ACA1_177930"/>
<reference evidence="1 2" key="1">
    <citation type="journal article" date="2013" name="Genome Biol.">
        <title>Genome of Acanthamoeba castellanii highlights extensive lateral gene transfer and early evolution of tyrosine kinase signaling.</title>
        <authorList>
            <person name="Clarke M."/>
            <person name="Lohan A.J."/>
            <person name="Liu B."/>
            <person name="Lagkouvardos I."/>
            <person name="Roy S."/>
            <person name="Zafar N."/>
            <person name="Bertelli C."/>
            <person name="Schilde C."/>
            <person name="Kianianmomeni A."/>
            <person name="Burglin T.R."/>
            <person name="Frech C."/>
            <person name="Turcotte B."/>
            <person name="Kopec K.O."/>
            <person name="Synnott J.M."/>
            <person name="Choo C."/>
            <person name="Paponov I."/>
            <person name="Finkler A."/>
            <person name="Soon Heng Tan C."/>
            <person name="Hutchins A.P."/>
            <person name="Weinmeier T."/>
            <person name="Rattei T."/>
            <person name="Chu J.S."/>
            <person name="Gimenez G."/>
            <person name="Irimia M."/>
            <person name="Rigden D.J."/>
            <person name="Fitzpatrick D.A."/>
            <person name="Lorenzo-Morales J."/>
            <person name="Bateman A."/>
            <person name="Chiu C.H."/>
            <person name="Tang P."/>
            <person name="Hegemann P."/>
            <person name="Fromm H."/>
            <person name="Raoult D."/>
            <person name="Greub G."/>
            <person name="Miranda-Saavedra D."/>
            <person name="Chen N."/>
            <person name="Nash P."/>
            <person name="Ginger M.L."/>
            <person name="Horn M."/>
            <person name="Schaap P."/>
            <person name="Caler L."/>
            <person name="Loftus B."/>
        </authorList>
    </citation>
    <scope>NUCLEOTIDE SEQUENCE [LARGE SCALE GENOMIC DNA]</scope>
    <source>
        <strain evidence="1 2">Neff</strain>
    </source>
</reference>
<organism evidence="1 2">
    <name type="scientific">Acanthamoeba castellanii (strain ATCC 30010 / Neff)</name>
    <dbReference type="NCBI Taxonomy" id="1257118"/>
    <lineage>
        <taxon>Eukaryota</taxon>
        <taxon>Amoebozoa</taxon>
        <taxon>Discosea</taxon>
        <taxon>Longamoebia</taxon>
        <taxon>Centramoebida</taxon>
        <taxon>Acanthamoebidae</taxon>
        <taxon>Acanthamoeba</taxon>
    </lineage>
</organism>
<dbReference type="GeneID" id="14916832"/>
<dbReference type="EMBL" id="KB008006">
    <property type="protein sequence ID" value="ELR16164.1"/>
    <property type="molecule type" value="Genomic_DNA"/>
</dbReference>
<dbReference type="RefSeq" id="XP_004338177.1">
    <property type="nucleotide sequence ID" value="XM_004338129.1"/>
</dbReference>
<keyword evidence="2" id="KW-1185">Reference proteome</keyword>
<dbReference type="Proteomes" id="UP000011083">
    <property type="component" value="Unassembled WGS sequence"/>
</dbReference>